<evidence type="ECO:0000313" key="2">
    <source>
        <dbReference type="Proteomes" id="UP000250790"/>
    </source>
</evidence>
<accession>A0A315FJT3</accession>
<sequence length="300" mass="33535">MKRDYFSQNTPSDRRFGEHRSGTCMALIDGRFLIWMAQQGAVGTTGESVNRQGLLSLLSQALQHSGLDVDLRRIYWYSDRSDGLIIDDQIVRLVQTHDADGGASLLRSLGHDLKQLAEHHACDHVLVASDDERFLATIDEAQLSGLSVHLLADESARNMPQMVRTDPGWARLLAQADRRVVVNSQALADMLQGKMPTGMGLAVEDVEELRKSMHEVITAWWADEPEDLREDLRDALQISRGIPQEVDRQLLLRMRQRLARALSLPEKKMLRETLRAVVSEPAVTASPVPVSDGFPPDSDE</sequence>
<keyword evidence="2" id="KW-1185">Reference proteome</keyword>
<proteinExistence type="predicted"/>
<dbReference type="EMBL" id="NESN01000003">
    <property type="protein sequence ID" value="PUE53387.1"/>
    <property type="molecule type" value="Genomic_DNA"/>
</dbReference>
<organism evidence="1 2">
    <name type="scientific">Limnohabitans parvus II-B4</name>
    <dbReference type="NCBI Taxonomy" id="1293052"/>
    <lineage>
        <taxon>Bacteria</taxon>
        <taxon>Pseudomonadati</taxon>
        <taxon>Pseudomonadota</taxon>
        <taxon>Betaproteobacteria</taxon>
        <taxon>Burkholderiales</taxon>
        <taxon>Comamonadaceae</taxon>
        <taxon>Limnohabitans</taxon>
    </lineage>
</organism>
<dbReference type="Proteomes" id="UP000250790">
    <property type="component" value="Unassembled WGS sequence"/>
</dbReference>
<name>A0A315FJT3_9BURK</name>
<comment type="caution">
    <text evidence="1">The sequence shown here is derived from an EMBL/GenBank/DDBJ whole genome shotgun (WGS) entry which is preliminary data.</text>
</comment>
<dbReference type="OrthoDB" id="8880170at2"/>
<protein>
    <recommendedName>
        <fullName evidence="3">NYN domain-containing protein</fullName>
    </recommendedName>
</protein>
<reference evidence="1 2" key="1">
    <citation type="submission" date="2017-04" db="EMBL/GenBank/DDBJ databases">
        <title>Unexpected and diverse lifestyles within the genus Limnohabitans.</title>
        <authorList>
            <person name="Kasalicky V."/>
            <person name="Mehrshad M."/>
            <person name="Andrei S.-A."/>
            <person name="Salcher M."/>
            <person name="Kratochvilova H."/>
            <person name="Simek K."/>
            <person name="Ghai R."/>
        </authorList>
    </citation>
    <scope>NUCLEOTIDE SEQUENCE [LARGE SCALE GENOMIC DNA]</scope>
    <source>
        <strain evidence="1 2">II-B4</strain>
    </source>
</reference>
<evidence type="ECO:0008006" key="3">
    <source>
        <dbReference type="Google" id="ProtNLM"/>
    </source>
</evidence>
<gene>
    <name evidence="1" type="ORF">B9Z37_10005</name>
</gene>
<dbReference type="AlphaFoldDB" id="A0A315FJT3"/>
<dbReference type="RefSeq" id="WP_108312861.1">
    <property type="nucleotide sequence ID" value="NZ_NESN01000003.1"/>
</dbReference>
<evidence type="ECO:0000313" key="1">
    <source>
        <dbReference type="EMBL" id="PUE53387.1"/>
    </source>
</evidence>